<organism evidence="1 2">
    <name type="scientific">Meloidogyne enterolobii</name>
    <name type="common">Root-knot nematode worm</name>
    <name type="synonym">Meloidogyne mayaguensis</name>
    <dbReference type="NCBI Taxonomy" id="390850"/>
    <lineage>
        <taxon>Eukaryota</taxon>
        <taxon>Metazoa</taxon>
        <taxon>Ecdysozoa</taxon>
        <taxon>Nematoda</taxon>
        <taxon>Chromadorea</taxon>
        <taxon>Rhabditida</taxon>
        <taxon>Tylenchina</taxon>
        <taxon>Tylenchomorpha</taxon>
        <taxon>Tylenchoidea</taxon>
        <taxon>Meloidogynidae</taxon>
        <taxon>Meloidogyninae</taxon>
        <taxon>Meloidogyne</taxon>
    </lineage>
</organism>
<dbReference type="Proteomes" id="UP001497535">
    <property type="component" value="Unassembled WGS sequence"/>
</dbReference>
<comment type="caution">
    <text evidence="1">The sequence shown here is derived from an EMBL/GenBank/DDBJ whole genome shotgun (WGS) entry which is preliminary data.</text>
</comment>
<dbReference type="EMBL" id="CAVMJV010000150">
    <property type="protein sequence ID" value="CAK5114603.1"/>
    <property type="molecule type" value="Genomic_DNA"/>
</dbReference>
<protein>
    <submittedName>
        <fullName evidence="1">Uncharacterized protein</fullName>
    </submittedName>
</protein>
<reference evidence="1" key="1">
    <citation type="submission" date="2023-11" db="EMBL/GenBank/DDBJ databases">
        <authorList>
            <person name="Poullet M."/>
        </authorList>
    </citation>
    <scope>NUCLEOTIDE SEQUENCE</scope>
    <source>
        <strain evidence="1">E1834</strain>
    </source>
</reference>
<gene>
    <name evidence="1" type="ORF">MENTE1834_LOCUS45401</name>
</gene>
<sequence>MIYHQIDDFPQKSDARSDYGDRPTSLFPNDMPVKSSNEINSVKSKNYISNYFLPQINSIEELYKFNFSVRSLYLASSFVFKIFLLASSFLLLMTGLAILFQRILCLNNNELTTDKDRFYQYKRLHNEFKIFQKTYSRNYSSYDELNKRFIAFSLNMYLLEQRLDQERKQGIEGQTIWGVTEFFDWTEEEIAKLLITHNYNEQIKVRQLNKVIKVETKQGYVRPKQWDWREKGVVTHVKNQCELEKLIEKVDILVNCGSCWAFSVVGMVETMHAIQNGTLVRLSEQQLIDCDSAENGCEGGFRPYALRYIRDKGLLSENAYPYRGNDGKCQLPSGPIDPTQRVFIDEWRSLPSNEDQIADWIATNGPVTFGMNATKSMYHYKGGIFSPSSEECNYESLGSHSMEVIGYGVNDKDIPYWILKNSWGSGYGVNGGYLHMRRGVNSCGLTREVYSALIKK</sequence>
<evidence type="ECO:0000313" key="1">
    <source>
        <dbReference type="EMBL" id="CAK5114603.1"/>
    </source>
</evidence>
<proteinExistence type="predicted"/>
<evidence type="ECO:0000313" key="2">
    <source>
        <dbReference type="Proteomes" id="UP001497535"/>
    </source>
</evidence>
<name>A0ACB1AZE6_MELEN</name>
<keyword evidence="2" id="KW-1185">Reference proteome</keyword>
<accession>A0ACB1AZE6</accession>